<evidence type="ECO:0000313" key="2">
    <source>
        <dbReference type="Proteomes" id="UP001470230"/>
    </source>
</evidence>
<protein>
    <recommendedName>
        <fullName evidence="3">PPPDE domain-containing protein</fullName>
    </recommendedName>
</protein>
<proteinExistence type="predicted"/>
<evidence type="ECO:0000313" key="1">
    <source>
        <dbReference type="EMBL" id="KAK8853731.1"/>
    </source>
</evidence>
<accession>A0ABR2HW46</accession>
<keyword evidence="2" id="KW-1185">Reference proteome</keyword>
<gene>
    <name evidence="1" type="ORF">M9Y10_016274</name>
</gene>
<dbReference type="EMBL" id="JAPFFF010000021">
    <property type="protein sequence ID" value="KAK8853731.1"/>
    <property type="molecule type" value="Genomic_DNA"/>
</dbReference>
<reference evidence="1 2" key="1">
    <citation type="submission" date="2024-04" db="EMBL/GenBank/DDBJ databases">
        <title>Tritrichomonas musculus Genome.</title>
        <authorList>
            <person name="Alves-Ferreira E."/>
            <person name="Grigg M."/>
            <person name="Lorenzi H."/>
            <person name="Galac M."/>
        </authorList>
    </citation>
    <scope>NUCLEOTIDE SEQUENCE [LARGE SCALE GENOMIC DNA]</scope>
    <source>
        <strain evidence="1 2">EAF2021</strain>
    </source>
</reference>
<organism evidence="1 2">
    <name type="scientific">Tritrichomonas musculus</name>
    <dbReference type="NCBI Taxonomy" id="1915356"/>
    <lineage>
        <taxon>Eukaryota</taxon>
        <taxon>Metamonada</taxon>
        <taxon>Parabasalia</taxon>
        <taxon>Tritrichomonadida</taxon>
        <taxon>Tritrichomonadidae</taxon>
        <taxon>Tritrichomonas</taxon>
    </lineage>
</organism>
<sequence>MKDKSSSKGSNTFQKCEVEGSCTSSQKSAPVKLLYLGSNSLYNIKPGDYLLRVGRKYLGNLMFEPALQHPALFVELKNQEEGIVIAYGEYDTFKYANYLNCDGVRVTRMTLEDFKKEYTAFDLKKMALQYNMTAGALLDEMKTMKNWRAKDYNFWSHNCQDFIADVIKHFNLVRLKASETDDYDIPYKILTNLNQNERKFPIPKF</sequence>
<comment type="caution">
    <text evidence="1">The sequence shown here is derived from an EMBL/GenBank/DDBJ whole genome shotgun (WGS) entry which is preliminary data.</text>
</comment>
<evidence type="ECO:0008006" key="3">
    <source>
        <dbReference type="Google" id="ProtNLM"/>
    </source>
</evidence>
<dbReference type="Proteomes" id="UP001470230">
    <property type="component" value="Unassembled WGS sequence"/>
</dbReference>
<name>A0ABR2HW46_9EUKA</name>